<dbReference type="OrthoDB" id="5590282at2759"/>
<sequence length="214" mass="22885">MPATRVKKPAGTAGGKTAKAAKVGSENQEEGPQVKRSSSPPHGAPKKRTAFIDITNVSKSDGTGIYWDLMGSTGTDWDLMGSTGTDWGRLGSTGTDWGRLGTLAVPQSAWRPSGFPEIRLMFTPVFCVSDCFWMLSCGSLMWPAGSRVNGCPPPSSTFYLVSHRSLSLRVCGTPSWTRGPPTRSRSAFQGGRRTRPRTRSRRAPSRGPPGPGAT</sequence>
<feature type="region of interest" description="Disordered" evidence="1">
    <location>
        <begin position="174"/>
        <end position="214"/>
    </location>
</feature>
<protein>
    <submittedName>
        <fullName evidence="2">(spotted green pufferfish) hypothetical protein</fullName>
    </submittedName>
</protein>
<proteinExistence type="predicted"/>
<dbReference type="EMBL" id="CAAE01015067">
    <property type="protein sequence ID" value="CAG12260.1"/>
    <property type="molecule type" value="Genomic_DNA"/>
</dbReference>
<name>Q4RH72_TETNG</name>
<feature type="compositionally biased region" description="Basic residues" evidence="1">
    <location>
        <begin position="192"/>
        <end position="204"/>
    </location>
</feature>
<comment type="caution">
    <text evidence="2">The sequence shown here is derived from an EMBL/GenBank/DDBJ whole genome shotgun (WGS) entry which is preliminary data.</text>
</comment>
<gene>
    <name evidence="2" type="ORF">GSTENG00034482001</name>
</gene>
<reference evidence="2" key="2">
    <citation type="submission" date="2004-02" db="EMBL/GenBank/DDBJ databases">
        <authorList>
            <consortium name="Genoscope"/>
            <consortium name="Whitehead Institute Centre for Genome Research"/>
        </authorList>
    </citation>
    <scope>NUCLEOTIDE SEQUENCE</scope>
</reference>
<dbReference type="AlphaFoldDB" id="Q4RH72"/>
<evidence type="ECO:0000313" key="2">
    <source>
        <dbReference type="EMBL" id="CAG12260.1"/>
    </source>
</evidence>
<reference evidence="2" key="1">
    <citation type="journal article" date="2004" name="Nature">
        <title>Genome duplication in the teleost fish Tetraodon nigroviridis reveals the early vertebrate proto-karyotype.</title>
        <authorList>
            <person name="Jaillon O."/>
            <person name="Aury J.-M."/>
            <person name="Brunet F."/>
            <person name="Petit J.-L."/>
            <person name="Stange-Thomann N."/>
            <person name="Mauceli E."/>
            <person name="Bouneau L."/>
            <person name="Fischer C."/>
            <person name="Ozouf-Costaz C."/>
            <person name="Bernot A."/>
            <person name="Nicaud S."/>
            <person name="Jaffe D."/>
            <person name="Fisher S."/>
            <person name="Lutfalla G."/>
            <person name="Dossat C."/>
            <person name="Segurens B."/>
            <person name="Dasilva C."/>
            <person name="Salanoubat M."/>
            <person name="Levy M."/>
            <person name="Boudet N."/>
            <person name="Castellano S."/>
            <person name="Anthouard V."/>
            <person name="Jubin C."/>
            <person name="Castelli V."/>
            <person name="Katinka M."/>
            <person name="Vacherie B."/>
            <person name="Biemont C."/>
            <person name="Skalli Z."/>
            <person name="Cattolico L."/>
            <person name="Poulain J."/>
            <person name="De Berardinis V."/>
            <person name="Cruaud C."/>
            <person name="Duprat S."/>
            <person name="Brottier P."/>
            <person name="Coutanceau J.-P."/>
            <person name="Gouzy J."/>
            <person name="Parra G."/>
            <person name="Lardier G."/>
            <person name="Chapple C."/>
            <person name="McKernan K.J."/>
            <person name="McEwan P."/>
            <person name="Bosak S."/>
            <person name="Kellis M."/>
            <person name="Volff J.-N."/>
            <person name="Guigo R."/>
            <person name="Zody M.C."/>
            <person name="Mesirov J."/>
            <person name="Lindblad-Toh K."/>
            <person name="Birren B."/>
            <person name="Nusbaum C."/>
            <person name="Kahn D."/>
            <person name="Robinson-Rechavi M."/>
            <person name="Laudet V."/>
            <person name="Schachter V."/>
            <person name="Quetier F."/>
            <person name="Saurin W."/>
            <person name="Scarpelli C."/>
            <person name="Wincker P."/>
            <person name="Lander E.S."/>
            <person name="Weissenbach J."/>
            <person name="Roest Crollius H."/>
        </authorList>
    </citation>
    <scope>NUCLEOTIDE SEQUENCE [LARGE SCALE GENOMIC DNA]</scope>
</reference>
<feature type="region of interest" description="Disordered" evidence="1">
    <location>
        <begin position="1"/>
        <end position="48"/>
    </location>
</feature>
<organism evidence="2">
    <name type="scientific">Tetraodon nigroviridis</name>
    <name type="common">Spotted green pufferfish</name>
    <name type="synonym">Chelonodon nigroviridis</name>
    <dbReference type="NCBI Taxonomy" id="99883"/>
    <lineage>
        <taxon>Eukaryota</taxon>
        <taxon>Metazoa</taxon>
        <taxon>Chordata</taxon>
        <taxon>Craniata</taxon>
        <taxon>Vertebrata</taxon>
        <taxon>Euteleostomi</taxon>
        <taxon>Actinopterygii</taxon>
        <taxon>Neopterygii</taxon>
        <taxon>Teleostei</taxon>
        <taxon>Neoteleostei</taxon>
        <taxon>Acanthomorphata</taxon>
        <taxon>Eupercaria</taxon>
        <taxon>Tetraodontiformes</taxon>
        <taxon>Tetradontoidea</taxon>
        <taxon>Tetraodontidae</taxon>
        <taxon>Tetraodon</taxon>
    </lineage>
</organism>
<dbReference type="KEGG" id="tng:GSTEN00034482G001"/>
<accession>Q4RH72</accession>
<feature type="compositionally biased region" description="Low complexity" evidence="1">
    <location>
        <begin position="9"/>
        <end position="24"/>
    </location>
</feature>
<evidence type="ECO:0000256" key="1">
    <source>
        <dbReference type="SAM" id="MobiDB-lite"/>
    </source>
</evidence>